<reference evidence="2" key="1">
    <citation type="submission" date="2020-05" db="EMBL/GenBank/DDBJ databases">
        <authorList>
            <person name="Chiriac C."/>
            <person name="Salcher M."/>
            <person name="Ghai R."/>
            <person name="Kavagutti S V."/>
        </authorList>
    </citation>
    <scope>NUCLEOTIDE SEQUENCE</scope>
</reference>
<dbReference type="EMBL" id="LR796194">
    <property type="protein sequence ID" value="CAB4126198.1"/>
    <property type="molecule type" value="Genomic_DNA"/>
</dbReference>
<evidence type="ECO:0000313" key="1">
    <source>
        <dbReference type="EMBL" id="CAB4126198.1"/>
    </source>
</evidence>
<accession>A0A6J7WE91</accession>
<evidence type="ECO:0000313" key="2">
    <source>
        <dbReference type="EMBL" id="CAB5170979.1"/>
    </source>
</evidence>
<name>A0A6J7WE91_9CAUD</name>
<gene>
    <name evidence="2" type="ORF">UFOVP153_50</name>
    <name evidence="1" type="ORF">UFOVP69_8</name>
</gene>
<sequence>MKKILFALFILVGFAANAQSITPRTGTGANNDNTYRALTFKFSTIADAVGADTTKLTLSAFNTHVRVSLVDSSAISFPSVAKCYIGDVVKFTINGGTSGNKLKIVGNNFVAASTSVAVSTGLKAYLEFIFDGYKWVEVSRASY</sequence>
<organism evidence="2">
    <name type="scientific">uncultured Caudovirales phage</name>
    <dbReference type="NCBI Taxonomy" id="2100421"/>
    <lineage>
        <taxon>Viruses</taxon>
        <taxon>Duplodnaviria</taxon>
        <taxon>Heunggongvirae</taxon>
        <taxon>Uroviricota</taxon>
        <taxon>Caudoviricetes</taxon>
        <taxon>Peduoviridae</taxon>
        <taxon>Maltschvirus</taxon>
        <taxon>Maltschvirus maltsch</taxon>
    </lineage>
</organism>
<dbReference type="EMBL" id="LR798204">
    <property type="protein sequence ID" value="CAB5170979.1"/>
    <property type="molecule type" value="Genomic_DNA"/>
</dbReference>
<proteinExistence type="predicted"/>
<protein>
    <submittedName>
        <fullName evidence="2">Uncharacterized protein</fullName>
    </submittedName>
</protein>